<evidence type="ECO:0000256" key="6">
    <source>
        <dbReference type="ARBA" id="ARBA00022679"/>
    </source>
</evidence>
<comment type="catalytic activity">
    <reaction evidence="8 9">
        <text>L-histidinol phosphate + 2-oxoglutarate = 3-(imidazol-4-yl)-2-oxopropyl phosphate + L-glutamate</text>
        <dbReference type="Rhea" id="RHEA:23744"/>
        <dbReference type="ChEBI" id="CHEBI:16810"/>
        <dbReference type="ChEBI" id="CHEBI:29985"/>
        <dbReference type="ChEBI" id="CHEBI:57766"/>
        <dbReference type="ChEBI" id="CHEBI:57980"/>
        <dbReference type="EC" id="2.6.1.9"/>
    </reaction>
</comment>
<dbReference type="Proteomes" id="UP000248597">
    <property type="component" value="Unassembled WGS sequence"/>
</dbReference>
<evidence type="ECO:0000313" key="12">
    <source>
        <dbReference type="Proteomes" id="UP000248597"/>
    </source>
</evidence>
<dbReference type="Gene3D" id="3.40.640.10">
    <property type="entry name" value="Type I PLP-dependent aspartate aminotransferase-like (Major domain)"/>
    <property type="match status" value="1"/>
</dbReference>
<dbReference type="CDD" id="cd00609">
    <property type="entry name" value="AAT_like"/>
    <property type="match status" value="1"/>
</dbReference>
<keyword evidence="7 9" id="KW-0663">Pyridoxal phosphate</keyword>
<name>A0A2W5NCS9_SPHMC</name>
<keyword evidence="9" id="KW-0028">Amino-acid biosynthesis</keyword>
<comment type="subunit">
    <text evidence="4 9">Homodimer.</text>
</comment>
<evidence type="ECO:0000256" key="9">
    <source>
        <dbReference type="HAMAP-Rule" id="MF_01023"/>
    </source>
</evidence>
<accession>A0A2W5NCS9</accession>
<dbReference type="Pfam" id="PF00155">
    <property type="entry name" value="Aminotran_1_2"/>
    <property type="match status" value="1"/>
</dbReference>
<dbReference type="HAMAP" id="MF_01023">
    <property type="entry name" value="HisC_aminotrans_2"/>
    <property type="match status" value="1"/>
</dbReference>
<dbReference type="AlphaFoldDB" id="A0A2W5NCS9"/>
<dbReference type="GO" id="GO:0030170">
    <property type="term" value="F:pyridoxal phosphate binding"/>
    <property type="evidence" value="ECO:0007669"/>
    <property type="project" value="InterPro"/>
</dbReference>
<feature type="domain" description="Aminotransferase class I/classII large" evidence="10">
    <location>
        <begin position="32"/>
        <end position="365"/>
    </location>
</feature>
<gene>
    <name evidence="9" type="primary">hisC</name>
    <name evidence="11" type="ORF">DI569_01740</name>
</gene>
<dbReference type="EMBL" id="QFPJ01000003">
    <property type="protein sequence ID" value="PZQ24140.1"/>
    <property type="molecule type" value="Genomic_DNA"/>
</dbReference>
<comment type="similarity">
    <text evidence="3 9">Belongs to the class-II pyridoxal-phosphate-dependent aminotransferase family. Histidinol-phosphate aminotransferase subfamily.</text>
</comment>
<dbReference type="Gene3D" id="3.90.1150.10">
    <property type="entry name" value="Aspartate Aminotransferase, domain 1"/>
    <property type="match status" value="1"/>
</dbReference>
<comment type="cofactor">
    <cofactor evidence="1 9">
        <name>pyridoxal 5'-phosphate</name>
        <dbReference type="ChEBI" id="CHEBI:597326"/>
    </cofactor>
</comment>
<evidence type="ECO:0000256" key="4">
    <source>
        <dbReference type="ARBA" id="ARBA00011738"/>
    </source>
</evidence>
<dbReference type="NCBIfam" id="TIGR01141">
    <property type="entry name" value="hisC"/>
    <property type="match status" value="1"/>
</dbReference>
<evidence type="ECO:0000256" key="5">
    <source>
        <dbReference type="ARBA" id="ARBA00022576"/>
    </source>
</evidence>
<keyword evidence="5 9" id="KW-0032">Aminotransferase</keyword>
<keyword evidence="6 9" id="KW-0808">Transferase</keyword>
<evidence type="ECO:0000256" key="3">
    <source>
        <dbReference type="ARBA" id="ARBA00007970"/>
    </source>
</evidence>
<protein>
    <recommendedName>
        <fullName evidence="9">Histidinol-phosphate aminotransferase</fullName>
        <ecNumber evidence="9">2.6.1.9</ecNumber>
    </recommendedName>
    <alternativeName>
        <fullName evidence="9">Imidazole acetol-phosphate transaminase</fullName>
    </alternativeName>
</protein>
<dbReference type="InterPro" id="IPR015421">
    <property type="entry name" value="PyrdxlP-dep_Trfase_major"/>
</dbReference>
<sequence>MTDTIQTLTPKPWISGIAPYVPGKSAGADGRPLIKLSANENPLGTGEKARAAFRAAQADADALSRYPDPGAAALREAIAVKYGLDPARVICGNGSDELLHLAAGTYAGPGDEILYVRYGFAVYEIAARRVGAIPVEADDRDYATDVDALLAAVTDRTRVVYLANPNNPTGTLASRADVARLHAGLPQNILFVIDQAYAEYLEPHEDDHGLDLAKTAPNVFVTRTFSKIHGLAAERIGWGYASADVISALHRIRLPFNVTRAGQAAAAAALADDDFVTSSRAHNAEWRAWLAGELQALGNHGVRVVPSATNFLLVLFEGKVDAETVYNRLMETGYIVRWLPGQGIPQALRMTIGTADETRGLAAAIRAALTA</sequence>
<dbReference type="EC" id="2.6.1.9" evidence="9"/>
<dbReference type="InterPro" id="IPR015422">
    <property type="entry name" value="PyrdxlP-dep_Trfase_small"/>
</dbReference>
<dbReference type="InterPro" id="IPR015424">
    <property type="entry name" value="PyrdxlP-dep_Trfase"/>
</dbReference>
<feature type="modified residue" description="N6-(pyridoxal phosphate)lysine" evidence="9">
    <location>
        <position position="227"/>
    </location>
</feature>
<proteinExistence type="inferred from homology"/>
<dbReference type="GO" id="GO:0004400">
    <property type="term" value="F:histidinol-phosphate transaminase activity"/>
    <property type="evidence" value="ECO:0007669"/>
    <property type="project" value="UniProtKB-UniRule"/>
</dbReference>
<evidence type="ECO:0000256" key="1">
    <source>
        <dbReference type="ARBA" id="ARBA00001933"/>
    </source>
</evidence>
<dbReference type="PANTHER" id="PTHR43643:SF3">
    <property type="entry name" value="HISTIDINOL-PHOSPHATE AMINOTRANSFERASE"/>
    <property type="match status" value="1"/>
</dbReference>
<reference evidence="11 12" key="1">
    <citation type="submission" date="2017-08" db="EMBL/GenBank/DDBJ databases">
        <title>Infants hospitalized years apart are colonized by the same room-sourced microbial strains.</title>
        <authorList>
            <person name="Brooks B."/>
            <person name="Olm M.R."/>
            <person name="Firek B.A."/>
            <person name="Baker R."/>
            <person name="Thomas B.C."/>
            <person name="Morowitz M.J."/>
            <person name="Banfield J.F."/>
        </authorList>
    </citation>
    <scope>NUCLEOTIDE SEQUENCE [LARGE SCALE GENOMIC DNA]</scope>
    <source>
        <strain evidence="11">S2_005_003_R2_47</strain>
    </source>
</reference>
<dbReference type="SUPFAM" id="SSF53383">
    <property type="entry name" value="PLP-dependent transferases"/>
    <property type="match status" value="1"/>
</dbReference>
<keyword evidence="9" id="KW-0368">Histidine biosynthesis</keyword>
<dbReference type="InterPro" id="IPR005861">
    <property type="entry name" value="HisP_aminotrans"/>
</dbReference>
<evidence type="ECO:0000259" key="10">
    <source>
        <dbReference type="Pfam" id="PF00155"/>
    </source>
</evidence>
<dbReference type="PANTHER" id="PTHR43643">
    <property type="entry name" value="HISTIDINOL-PHOSPHATE AMINOTRANSFERASE 2"/>
    <property type="match status" value="1"/>
</dbReference>
<dbReference type="InterPro" id="IPR004839">
    <property type="entry name" value="Aminotransferase_I/II_large"/>
</dbReference>
<dbReference type="GO" id="GO:0000105">
    <property type="term" value="P:L-histidine biosynthetic process"/>
    <property type="evidence" value="ECO:0007669"/>
    <property type="project" value="UniProtKB-UniRule"/>
</dbReference>
<dbReference type="InterPro" id="IPR050106">
    <property type="entry name" value="HistidinolP_aminotransfase"/>
</dbReference>
<comment type="pathway">
    <text evidence="2 9">Amino-acid biosynthesis; L-histidine biosynthesis; L-histidine from 5-phospho-alpha-D-ribose 1-diphosphate: step 7/9.</text>
</comment>
<organism evidence="11 12">
    <name type="scientific">Sphingopyxis macrogoltabida</name>
    <name type="common">Sphingomonas macrogoltabidus</name>
    <dbReference type="NCBI Taxonomy" id="33050"/>
    <lineage>
        <taxon>Bacteria</taxon>
        <taxon>Pseudomonadati</taxon>
        <taxon>Pseudomonadota</taxon>
        <taxon>Alphaproteobacteria</taxon>
        <taxon>Sphingomonadales</taxon>
        <taxon>Sphingomonadaceae</taxon>
        <taxon>Sphingopyxis</taxon>
    </lineage>
</organism>
<evidence type="ECO:0000256" key="2">
    <source>
        <dbReference type="ARBA" id="ARBA00005011"/>
    </source>
</evidence>
<evidence type="ECO:0000256" key="8">
    <source>
        <dbReference type="ARBA" id="ARBA00047481"/>
    </source>
</evidence>
<evidence type="ECO:0000256" key="7">
    <source>
        <dbReference type="ARBA" id="ARBA00022898"/>
    </source>
</evidence>
<dbReference type="UniPathway" id="UPA00031">
    <property type="reaction ID" value="UER00012"/>
</dbReference>
<evidence type="ECO:0000313" key="11">
    <source>
        <dbReference type="EMBL" id="PZQ24140.1"/>
    </source>
</evidence>
<comment type="caution">
    <text evidence="11">The sequence shown here is derived from an EMBL/GenBank/DDBJ whole genome shotgun (WGS) entry which is preliminary data.</text>
</comment>